<dbReference type="InterPro" id="IPR008279">
    <property type="entry name" value="PEP-util_enz_mobile_dom"/>
</dbReference>
<dbReference type="PANTHER" id="PTHR43615:SF1">
    <property type="entry name" value="PPDK_N DOMAIN-CONTAINING PROTEIN"/>
    <property type="match status" value="1"/>
</dbReference>
<keyword evidence="5" id="KW-1185">Reference proteome</keyword>
<dbReference type="EMBL" id="BRXE01000001">
    <property type="protein sequence ID" value="GLB80826.1"/>
    <property type="molecule type" value="Genomic_DNA"/>
</dbReference>
<dbReference type="InterPro" id="IPR051549">
    <property type="entry name" value="PEP_Utilizing_Enz"/>
</dbReference>
<feature type="domain" description="PEP-utilising enzyme mobile" evidence="2">
    <location>
        <begin position="449"/>
        <end position="519"/>
    </location>
</feature>
<dbReference type="InterPro" id="IPR036637">
    <property type="entry name" value="Phosphohistidine_dom_sf"/>
</dbReference>
<dbReference type="Proteomes" id="UP001165663">
    <property type="component" value="Unassembled WGS sequence"/>
</dbReference>
<evidence type="ECO:0000259" key="2">
    <source>
        <dbReference type="Pfam" id="PF00391"/>
    </source>
</evidence>
<comment type="caution">
    <text evidence="4">The sequence shown here is derived from an EMBL/GenBank/DDBJ whole genome shotgun (WGS) entry which is preliminary data.</text>
</comment>
<dbReference type="EMBL" id="BRZI01000002">
    <property type="protein sequence ID" value="GLD28630.1"/>
    <property type="molecule type" value="Genomic_DNA"/>
</dbReference>
<organism evidence="4 5">
    <name type="scientific">Mycobacterium kiyosense</name>
    <dbReference type="NCBI Taxonomy" id="2871094"/>
    <lineage>
        <taxon>Bacteria</taxon>
        <taxon>Bacillati</taxon>
        <taxon>Actinomycetota</taxon>
        <taxon>Actinomycetes</taxon>
        <taxon>Mycobacteriales</taxon>
        <taxon>Mycobacteriaceae</taxon>
        <taxon>Mycobacterium</taxon>
    </lineage>
</organism>
<dbReference type="AlphaFoldDB" id="A0A9P3Q3K3"/>
<protein>
    <recommendedName>
        <fullName evidence="2">PEP-utilising enzyme mobile domain-containing protein</fullName>
    </recommendedName>
</protein>
<proteinExistence type="predicted"/>
<sequence length="532" mass="57335">MSDADPLHCPGSGATHWTTDNVGEAMPGVASPLGWSIWESDSDPANRELFYRIGIISRAERDSMGPISEPVIRIFFGRIAMCMEWLGMVGDRMPGTTGPDAIAGMLGRVPDTMAFTPTRRRYPFIATKMPIAAHRAIREVRALSHPTKQWWKDSVSVAGNADELAARAILLDGAARYRQLITEHGVVLFSATTPVTHALNALVARAGVGDIGTLSGTGGAEMRIVEDLWHASRGEIDIDDVVAEHGYHGPLEGEVASHVWREDPEPLRRIVSAYAERPADESPIVRNAQLRAELPPMQREVICALPRTYRTPARAILALAARVLPMRGVGKAAFVQALDVSRAAARRLGQIYVDGGRLDDPDDIFYLTLADLRGGLPANARDLVATRRARREDYRRIQLPHSWRGTPDPVDVTAERATIGDVICGVGASAGRVEGPVRIVTDPSFAEVEPGEILVSHTTDPSWASIMFVSAALVVDIGGLISHAAVVARELGIPAVVNTRHGTGLLRDGDRVRVDGGAGTVELLERAPLSVG</sequence>
<feature type="region of interest" description="Disordered" evidence="1">
    <location>
        <begin position="1"/>
        <end position="21"/>
    </location>
</feature>
<dbReference type="SUPFAM" id="SSF52009">
    <property type="entry name" value="Phosphohistidine domain"/>
    <property type="match status" value="1"/>
</dbReference>
<name>A0A9P3Q3K3_9MYCO</name>
<evidence type="ECO:0000313" key="5">
    <source>
        <dbReference type="Proteomes" id="UP001064782"/>
    </source>
</evidence>
<evidence type="ECO:0000256" key="1">
    <source>
        <dbReference type="SAM" id="MobiDB-lite"/>
    </source>
</evidence>
<evidence type="ECO:0000313" key="3">
    <source>
        <dbReference type="EMBL" id="GLB80826.1"/>
    </source>
</evidence>
<dbReference type="PANTHER" id="PTHR43615">
    <property type="entry name" value="PHOSPHOENOLPYRUVATE SYNTHASE-RELATED"/>
    <property type="match status" value="1"/>
</dbReference>
<dbReference type="Proteomes" id="UP001064782">
    <property type="component" value="Unassembled WGS sequence"/>
</dbReference>
<evidence type="ECO:0000313" key="4">
    <source>
        <dbReference type="EMBL" id="GLD28630.1"/>
    </source>
</evidence>
<accession>A0A9P3Q3K3</accession>
<dbReference type="GO" id="GO:0016772">
    <property type="term" value="F:transferase activity, transferring phosphorus-containing groups"/>
    <property type="evidence" value="ECO:0007669"/>
    <property type="project" value="InterPro"/>
</dbReference>
<dbReference type="Gene3D" id="3.50.30.10">
    <property type="entry name" value="Phosphohistidine domain"/>
    <property type="match status" value="1"/>
</dbReference>
<dbReference type="GeneID" id="83627140"/>
<dbReference type="Pfam" id="PF00391">
    <property type="entry name" value="PEP-utilizers"/>
    <property type="match status" value="1"/>
</dbReference>
<dbReference type="RefSeq" id="WP_236977354.1">
    <property type="nucleotide sequence ID" value="NZ_BRXE01000001.1"/>
</dbReference>
<reference evidence="4" key="1">
    <citation type="submission" date="2022-08" db="EMBL/GenBank/DDBJ databases">
        <title>Mycobacterium kiyosense sp. nov., scotochromogenic slow-glowing species isolated from respiratory specimens.</title>
        <authorList>
            <person name="Fukano H."/>
            <person name="Kazumi Y."/>
            <person name="Sakagami N."/>
            <person name="Ato M."/>
            <person name="Mitarai S."/>
            <person name="Hoshino Y."/>
        </authorList>
    </citation>
    <scope>NUCLEOTIDE SEQUENCE</scope>
    <source>
        <strain evidence="4">1413</strain>
        <strain evidence="3">SRL2020-028</strain>
    </source>
</reference>
<gene>
    <name evidence="4" type="ORF">Mkiyose1413_05130</name>
    <name evidence="3" type="ORF">SRL2020028_00820</name>
</gene>